<dbReference type="AlphaFoldDB" id="A0A1H1CT36"/>
<organism evidence="2 3">
    <name type="scientific">Chryseobacterium soldanellicola</name>
    <dbReference type="NCBI Taxonomy" id="311333"/>
    <lineage>
        <taxon>Bacteria</taxon>
        <taxon>Pseudomonadati</taxon>
        <taxon>Bacteroidota</taxon>
        <taxon>Flavobacteriia</taxon>
        <taxon>Flavobacteriales</taxon>
        <taxon>Weeksellaceae</taxon>
        <taxon>Chryseobacterium group</taxon>
        <taxon>Chryseobacterium</taxon>
    </lineage>
</organism>
<evidence type="ECO:0000313" key="3">
    <source>
        <dbReference type="Proteomes" id="UP000199627"/>
    </source>
</evidence>
<keyword evidence="3" id="KW-1185">Reference proteome</keyword>
<name>A0A1H1CT36_9FLAO</name>
<sequence>MKFKIIITLLLIFLAIKANAQVVIGSKNTSPAAILKLDAGNKALRIPNLSVTNRVSTIAPIASPATGVMLYNTNTNINTDIAKGVTYWGSDNSYHSEASYSATEAIISSSNIPLLVFSAAIGQKPNVPVGYTAGGPFTNLSLTGPEILFDKYAAWNPAGNQYKIPASGVYMVEYISEMSNAANMGGTPSLRISNSTTNTNIITGYGRFIPLANRMYTTLIITQNLLSTDVLIFKYIYTDNNYRMEKGTLNIYKY</sequence>
<evidence type="ECO:0008006" key="4">
    <source>
        <dbReference type="Google" id="ProtNLM"/>
    </source>
</evidence>
<proteinExistence type="predicted"/>
<dbReference type="Proteomes" id="UP000199627">
    <property type="component" value="Unassembled WGS sequence"/>
</dbReference>
<evidence type="ECO:0000256" key="1">
    <source>
        <dbReference type="SAM" id="SignalP"/>
    </source>
</evidence>
<dbReference type="EMBL" id="FNKL01000003">
    <property type="protein sequence ID" value="SDQ67435.1"/>
    <property type="molecule type" value="Genomic_DNA"/>
</dbReference>
<keyword evidence="1" id="KW-0732">Signal</keyword>
<reference evidence="3" key="1">
    <citation type="submission" date="2016-10" db="EMBL/GenBank/DDBJ databases">
        <authorList>
            <person name="Varghese N."/>
            <person name="Submissions S."/>
        </authorList>
    </citation>
    <scope>NUCLEOTIDE SEQUENCE [LARGE SCALE GENOMIC DNA]</scope>
    <source>
        <strain evidence="3">DSM 17072</strain>
    </source>
</reference>
<feature type="signal peptide" evidence="1">
    <location>
        <begin position="1"/>
        <end position="20"/>
    </location>
</feature>
<accession>A0A1H1CT36</accession>
<evidence type="ECO:0000313" key="2">
    <source>
        <dbReference type="EMBL" id="SDQ67435.1"/>
    </source>
</evidence>
<gene>
    <name evidence="2" type="ORF">SAMN05421664_2111</name>
</gene>
<protein>
    <recommendedName>
        <fullName evidence="4">C1q domain-containing protein</fullName>
    </recommendedName>
</protein>
<feature type="chain" id="PRO_5011438881" description="C1q domain-containing protein" evidence="1">
    <location>
        <begin position="21"/>
        <end position="254"/>
    </location>
</feature>
<dbReference type="STRING" id="311333.SAMN05421664_2111"/>